<dbReference type="InterPro" id="IPR013087">
    <property type="entry name" value="Znf_C2H2_type"/>
</dbReference>
<dbReference type="PROSITE" id="PS00028">
    <property type="entry name" value="ZINC_FINGER_C2H2_1"/>
    <property type="match status" value="6"/>
</dbReference>
<dbReference type="PANTHER" id="PTHR24409">
    <property type="entry name" value="ZINC FINGER PROTEIN 142"/>
    <property type="match status" value="1"/>
</dbReference>
<feature type="domain" description="C2H2-type" evidence="13">
    <location>
        <begin position="812"/>
        <end position="839"/>
    </location>
</feature>
<keyword evidence="9" id="KW-0804">Transcription</keyword>
<feature type="domain" description="C2H2-type" evidence="13">
    <location>
        <begin position="783"/>
        <end position="811"/>
    </location>
</feature>
<protein>
    <recommendedName>
        <fullName evidence="13">C2H2-type domain-containing protein</fullName>
    </recommendedName>
</protein>
<feature type="region of interest" description="Disordered" evidence="12">
    <location>
        <begin position="97"/>
        <end position="139"/>
    </location>
</feature>
<evidence type="ECO:0000256" key="11">
    <source>
        <dbReference type="PROSITE-ProRule" id="PRU00042"/>
    </source>
</evidence>
<feature type="compositionally biased region" description="Polar residues" evidence="12">
    <location>
        <begin position="424"/>
        <end position="435"/>
    </location>
</feature>
<evidence type="ECO:0000313" key="14">
    <source>
        <dbReference type="EMBL" id="KAH0809062.1"/>
    </source>
</evidence>
<evidence type="ECO:0000256" key="4">
    <source>
        <dbReference type="ARBA" id="ARBA00022737"/>
    </source>
</evidence>
<dbReference type="EMBL" id="JABDTM020028363">
    <property type="protein sequence ID" value="KAH0809062.1"/>
    <property type="molecule type" value="Genomic_DNA"/>
</dbReference>
<gene>
    <name evidence="14" type="ORF">GEV33_013727</name>
</gene>
<feature type="compositionally biased region" description="Low complexity" evidence="12">
    <location>
        <begin position="9"/>
        <end position="30"/>
    </location>
</feature>
<evidence type="ECO:0000256" key="2">
    <source>
        <dbReference type="ARBA" id="ARBA00006991"/>
    </source>
</evidence>
<feature type="region of interest" description="Disordered" evidence="12">
    <location>
        <begin position="397"/>
        <end position="438"/>
    </location>
</feature>
<dbReference type="AlphaFoldDB" id="A0A8J6L743"/>
<feature type="domain" description="C2H2-type" evidence="13">
    <location>
        <begin position="840"/>
        <end position="867"/>
    </location>
</feature>
<evidence type="ECO:0000256" key="3">
    <source>
        <dbReference type="ARBA" id="ARBA00022723"/>
    </source>
</evidence>
<dbReference type="GO" id="GO:0000977">
    <property type="term" value="F:RNA polymerase II transcription regulatory region sequence-specific DNA binding"/>
    <property type="evidence" value="ECO:0007669"/>
    <property type="project" value="TreeGrafter"/>
</dbReference>
<feature type="region of interest" description="Disordered" evidence="12">
    <location>
        <begin position="748"/>
        <end position="775"/>
    </location>
</feature>
<dbReference type="PROSITE" id="PS50157">
    <property type="entry name" value="ZINC_FINGER_C2H2_2"/>
    <property type="match status" value="5"/>
</dbReference>
<feature type="compositionally biased region" description="Basic and acidic residues" evidence="12">
    <location>
        <begin position="492"/>
        <end position="502"/>
    </location>
</feature>
<dbReference type="GO" id="GO:0008270">
    <property type="term" value="F:zinc ion binding"/>
    <property type="evidence" value="ECO:0007669"/>
    <property type="project" value="UniProtKB-KW"/>
</dbReference>
<feature type="compositionally biased region" description="Basic and acidic residues" evidence="12">
    <location>
        <begin position="752"/>
        <end position="761"/>
    </location>
</feature>
<dbReference type="GO" id="GO:0000981">
    <property type="term" value="F:DNA-binding transcription factor activity, RNA polymerase II-specific"/>
    <property type="evidence" value="ECO:0007669"/>
    <property type="project" value="TreeGrafter"/>
</dbReference>
<keyword evidence="5 11" id="KW-0863">Zinc-finger</keyword>
<sequence>MASNNGGVQQPLPQHFQQPQQQQQQQQQQQLNTSPHHCKECGLYLNSAESLDVHVQYHKENLLNKWATQAATSHSEETNNNNPKANLKREFIQNNTIAAADSSDSMNKKSPEYSRTTPETVFGHPPTPQSYQSASSPYQNHDNSAFSPNFQNFQLKQERASSSPNPHYQNNYANFGESQFFPMEANQNQQYPQEYPMHKVPVSVQNPSYRYHPYQQPSPYDRPHSNSQVTSSSPAFSPTPSPSPQQCDKCGFVCDFERQLVDHKNLNHPPTPASHISSYHPNQHFLFNNDPQQTQIKTEDDAQSEILDLDSHKVHQVYPEDEKRQNGELNGPNPHSVSALLNSWSPPQQKMYQQQQFMNGPQVQQEQKLFQMHGQEFMGNNVTTSSQDAVLPQGYRPFEHLPAQPNAPVISSTQVPNNPPQSSGPPTTKSANWKSNEARRPKTYNCTACNKWFTSSGHLKRHYNTTLHKNAVKSSGQPDPASLPISAHHHPARESATNKEDQTSSPGEEDTNSLPMPGLLQQPPNGPYDRQPPPNIHHTPPLHSPMAHNPNPLNPNSLTNLSNGSPPNGDAGLSPTNIDSRGLLSLSTTTPTPHGFNMGHHPPPHMMPIENTQFQMYPNESAPHVTQVMATNNLSITGELHQVDAVSIHHQDNTQPLPSFAQFQRYGLVMSYGDANVGGGGPATAPYCYYPDSMENTEARTLLYKTDEEEYRLTVLTVADPPPTQEQLIRFSPLPSTNVTDPLILPSPPSPEKAHTTRDLCDNAGSPRITSTVPTPSTSQSMYKCIECDKNFNKACYLTQHNKTFHCGDKPFKCSRCGKRFSNEETYEEHITKHAGEKPHKCPKCPKQFNHKTDLRRHMCLHTGHKPYSCETCGKGFIRKDHMLKHYETHYKKQQQKKGFAVSSPENQKRVEEVAPPDTGEHTTWGLFGTAALHTNGNKGILFTRGGDERRFLVRPLPRKSRTGNATRHPVQVREEWTSCGEKSKTGLGGCARPVGGQAAGRGSGADAQVARETGCIVHLHFRPFRDRRGMFVNPLKVPRPGRVLCGIENWHIS</sequence>
<dbReference type="InterPro" id="IPR036236">
    <property type="entry name" value="Znf_C2H2_sf"/>
</dbReference>
<dbReference type="GO" id="GO:0005634">
    <property type="term" value="C:nucleus"/>
    <property type="evidence" value="ECO:0007669"/>
    <property type="project" value="UniProtKB-SubCell"/>
</dbReference>
<evidence type="ECO:0000256" key="12">
    <source>
        <dbReference type="SAM" id="MobiDB-lite"/>
    </source>
</evidence>
<feature type="domain" description="C2H2-type" evidence="13">
    <location>
        <begin position="868"/>
        <end position="895"/>
    </location>
</feature>
<comment type="subcellular location">
    <subcellularLocation>
        <location evidence="1">Nucleus</location>
    </subcellularLocation>
</comment>
<evidence type="ECO:0000256" key="6">
    <source>
        <dbReference type="ARBA" id="ARBA00022833"/>
    </source>
</evidence>
<feature type="region of interest" description="Disordered" evidence="12">
    <location>
        <begin position="207"/>
        <end position="244"/>
    </location>
</feature>
<keyword evidence="10" id="KW-0539">Nucleus</keyword>
<feature type="compositionally biased region" description="Pro residues" evidence="12">
    <location>
        <begin position="524"/>
        <end position="535"/>
    </location>
</feature>
<dbReference type="InterPro" id="IPR022755">
    <property type="entry name" value="Znf_C2H2_jaz"/>
</dbReference>
<feature type="compositionally biased region" description="Low complexity" evidence="12">
    <location>
        <begin position="129"/>
        <end position="139"/>
    </location>
</feature>
<keyword evidence="3" id="KW-0479">Metal-binding</keyword>
<comment type="similarity">
    <text evidence="2">Belongs to the krueppel C2H2-type zinc-finger protein family.</text>
</comment>
<dbReference type="Gene3D" id="3.30.160.60">
    <property type="entry name" value="Classic Zinc Finger"/>
    <property type="match status" value="4"/>
</dbReference>
<dbReference type="FunFam" id="3.30.160.60:FF:000446">
    <property type="entry name" value="Zinc finger protein"/>
    <property type="match status" value="1"/>
</dbReference>
<feature type="region of interest" description="Disordered" evidence="12">
    <location>
        <begin position="470"/>
        <end position="600"/>
    </location>
</feature>
<dbReference type="CDD" id="cd08368">
    <property type="entry name" value="LIM"/>
    <property type="match status" value="1"/>
</dbReference>
<dbReference type="FunFam" id="3.30.160.60:FF:001156">
    <property type="entry name" value="Zinc finger protein 407"/>
    <property type="match status" value="1"/>
</dbReference>
<organism evidence="14 15">
    <name type="scientific">Tenebrio molitor</name>
    <name type="common">Yellow mealworm beetle</name>
    <dbReference type="NCBI Taxonomy" id="7067"/>
    <lineage>
        <taxon>Eukaryota</taxon>
        <taxon>Metazoa</taxon>
        <taxon>Ecdysozoa</taxon>
        <taxon>Arthropoda</taxon>
        <taxon>Hexapoda</taxon>
        <taxon>Insecta</taxon>
        <taxon>Pterygota</taxon>
        <taxon>Neoptera</taxon>
        <taxon>Endopterygota</taxon>
        <taxon>Coleoptera</taxon>
        <taxon>Polyphaga</taxon>
        <taxon>Cucujiformia</taxon>
        <taxon>Tenebrionidae</taxon>
        <taxon>Tenebrio</taxon>
    </lineage>
</organism>
<reference evidence="14" key="2">
    <citation type="submission" date="2021-08" db="EMBL/GenBank/DDBJ databases">
        <authorList>
            <person name="Eriksson T."/>
        </authorList>
    </citation>
    <scope>NUCLEOTIDE SEQUENCE</scope>
    <source>
        <strain evidence="14">Stoneville</strain>
        <tissue evidence="14">Whole head</tissue>
    </source>
</reference>
<keyword evidence="7" id="KW-0805">Transcription regulation</keyword>
<keyword evidence="6" id="KW-0862">Zinc</keyword>
<keyword evidence="8" id="KW-0238">DNA-binding</keyword>
<dbReference type="PANTHER" id="PTHR24409:SF295">
    <property type="entry name" value="AZ2-RELATED"/>
    <property type="match status" value="1"/>
</dbReference>
<evidence type="ECO:0000259" key="13">
    <source>
        <dbReference type="PROSITE" id="PS50157"/>
    </source>
</evidence>
<evidence type="ECO:0000256" key="8">
    <source>
        <dbReference type="ARBA" id="ARBA00023125"/>
    </source>
</evidence>
<feature type="region of interest" description="Disordered" evidence="12">
    <location>
        <begin position="1"/>
        <end position="34"/>
    </location>
</feature>
<dbReference type="SMART" id="SM00355">
    <property type="entry name" value="ZnF_C2H2"/>
    <property type="match status" value="7"/>
</dbReference>
<evidence type="ECO:0000256" key="9">
    <source>
        <dbReference type="ARBA" id="ARBA00023163"/>
    </source>
</evidence>
<evidence type="ECO:0000256" key="7">
    <source>
        <dbReference type="ARBA" id="ARBA00023015"/>
    </source>
</evidence>
<feature type="compositionally biased region" description="Low complexity" evidence="12">
    <location>
        <begin position="766"/>
        <end position="775"/>
    </location>
</feature>
<keyword evidence="4" id="KW-0677">Repeat</keyword>
<comment type="caution">
    <text evidence="14">The sequence shown here is derived from an EMBL/GenBank/DDBJ whole genome shotgun (WGS) entry which is preliminary data.</text>
</comment>
<reference evidence="14" key="1">
    <citation type="journal article" date="2020" name="J Insects Food Feed">
        <title>The yellow mealworm (Tenebrio molitor) genome: a resource for the emerging insects as food and feed industry.</title>
        <authorList>
            <person name="Eriksson T."/>
            <person name="Andere A."/>
            <person name="Kelstrup H."/>
            <person name="Emery V."/>
            <person name="Picard C."/>
        </authorList>
    </citation>
    <scope>NUCLEOTIDE SEQUENCE</scope>
    <source>
        <strain evidence="14">Stoneville</strain>
        <tissue evidence="14">Whole head</tissue>
    </source>
</reference>
<feature type="compositionally biased region" description="Low complexity" evidence="12">
    <location>
        <begin position="549"/>
        <end position="568"/>
    </location>
</feature>
<feature type="compositionally biased region" description="Low complexity" evidence="12">
    <location>
        <begin position="583"/>
        <end position="600"/>
    </location>
</feature>
<dbReference type="SUPFAM" id="SSF57667">
    <property type="entry name" value="beta-beta-alpha zinc fingers"/>
    <property type="match status" value="3"/>
</dbReference>
<dbReference type="Pfam" id="PF12171">
    <property type="entry name" value="zf-C2H2_jaz"/>
    <property type="match status" value="1"/>
</dbReference>
<name>A0A8J6L743_TENMO</name>
<evidence type="ECO:0000256" key="1">
    <source>
        <dbReference type="ARBA" id="ARBA00004123"/>
    </source>
</evidence>
<evidence type="ECO:0000256" key="5">
    <source>
        <dbReference type="ARBA" id="ARBA00022771"/>
    </source>
</evidence>
<evidence type="ECO:0000313" key="15">
    <source>
        <dbReference type="Proteomes" id="UP000719412"/>
    </source>
</evidence>
<evidence type="ECO:0000256" key="10">
    <source>
        <dbReference type="ARBA" id="ARBA00023242"/>
    </source>
</evidence>
<dbReference type="FunFam" id="3.30.160.60:FF:000100">
    <property type="entry name" value="Zinc finger 45-like"/>
    <property type="match status" value="1"/>
</dbReference>
<proteinExistence type="inferred from homology"/>
<feature type="domain" description="C2H2-type" evidence="13">
    <location>
        <begin position="444"/>
        <end position="473"/>
    </location>
</feature>
<dbReference type="Pfam" id="PF00096">
    <property type="entry name" value="zf-C2H2"/>
    <property type="match status" value="3"/>
</dbReference>
<accession>A0A8J6L743</accession>
<keyword evidence="15" id="KW-1185">Reference proteome</keyword>
<dbReference type="Proteomes" id="UP000719412">
    <property type="component" value="Unassembled WGS sequence"/>
</dbReference>